<dbReference type="AlphaFoldDB" id="A0A6C0EBB0"/>
<sequence>MAAEVASLVSLIVYINYLYKVLQLTEKLYTDGLTMSNCKNYFYQTLTLFLKAFIMSLVMTVSVVLVNALIVEIPLRLSSWLILSFVK</sequence>
<name>A0A6C0EBB0_9ZZZZ</name>
<feature type="transmembrane region" description="Helical" evidence="1">
    <location>
        <begin position="49"/>
        <end position="71"/>
    </location>
</feature>
<evidence type="ECO:0000313" key="2">
    <source>
        <dbReference type="EMBL" id="QHT26148.1"/>
    </source>
</evidence>
<keyword evidence="1" id="KW-0812">Transmembrane</keyword>
<proteinExistence type="predicted"/>
<keyword evidence="1" id="KW-1133">Transmembrane helix</keyword>
<accession>A0A6C0EBB0</accession>
<organism evidence="2">
    <name type="scientific">viral metagenome</name>
    <dbReference type="NCBI Taxonomy" id="1070528"/>
    <lineage>
        <taxon>unclassified sequences</taxon>
        <taxon>metagenomes</taxon>
        <taxon>organismal metagenomes</taxon>
    </lineage>
</organism>
<evidence type="ECO:0000256" key="1">
    <source>
        <dbReference type="SAM" id="Phobius"/>
    </source>
</evidence>
<reference evidence="2" key="1">
    <citation type="journal article" date="2020" name="Nature">
        <title>Giant virus diversity and host interactions through global metagenomics.</title>
        <authorList>
            <person name="Schulz F."/>
            <person name="Roux S."/>
            <person name="Paez-Espino D."/>
            <person name="Jungbluth S."/>
            <person name="Walsh D.A."/>
            <person name="Denef V.J."/>
            <person name="McMahon K.D."/>
            <person name="Konstantinidis K.T."/>
            <person name="Eloe-Fadrosh E.A."/>
            <person name="Kyrpides N.C."/>
            <person name="Woyke T."/>
        </authorList>
    </citation>
    <scope>NUCLEOTIDE SEQUENCE</scope>
    <source>
        <strain evidence="2">GVMAG-M-3300023179-27</strain>
    </source>
</reference>
<dbReference type="EMBL" id="MN739779">
    <property type="protein sequence ID" value="QHT26148.1"/>
    <property type="molecule type" value="Genomic_DNA"/>
</dbReference>
<keyword evidence="1" id="KW-0472">Membrane</keyword>
<protein>
    <submittedName>
        <fullName evidence="2">Uncharacterized protein</fullName>
    </submittedName>
</protein>